<evidence type="ECO:0000313" key="3">
    <source>
        <dbReference type="EMBL" id="KAE8245189.1"/>
    </source>
</evidence>
<proteinExistence type="predicted"/>
<protein>
    <recommendedName>
        <fullName evidence="2">Mannosidase Ig/CBM-like domain-containing protein</fullName>
    </recommendedName>
</protein>
<keyword evidence="4" id="KW-1185">Reference proteome</keyword>
<reference evidence="3" key="1">
    <citation type="submission" date="2016-04" db="EMBL/GenBank/DDBJ databases">
        <authorList>
            <person name="Nguyen H.D."/>
            <person name="Samba Siva P."/>
            <person name="Cullis J."/>
            <person name="Levesque C.A."/>
            <person name="Hambleton S."/>
        </authorList>
    </citation>
    <scope>NUCLEOTIDE SEQUENCE</scope>
    <source>
        <strain evidence="3">DAOMC 236416</strain>
    </source>
</reference>
<evidence type="ECO:0000259" key="2">
    <source>
        <dbReference type="Pfam" id="PF17786"/>
    </source>
</evidence>
<dbReference type="InterPro" id="IPR036156">
    <property type="entry name" value="Beta-gal/glucu_dom_sf"/>
</dbReference>
<keyword evidence="1" id="KW-0378">Hydrolase</keyword>
<dbReference type="InterPro" id="IPR013783">
    <property type="entry name" value="Ig-like_fold"/>
</dbReference>
<accession>A0A8T8SPS0</accession>
<dbReference type="GO" id="GO:0004567">
    <property type="term" value="F:beta-mannosidase activity"/>
    <property type="evidence" value="ECO:0007669"/>
    <property type="project" value="TreeGrafter"/>
</dbReference>
<dbReference type="Proteomes" id="UP000077521">
    <property type="component" value="Unassembled WGS sequence"/>
</dbReference>
<feature type="domain" description="Mannosidase Ig/CBM-like" evidence="2">
    <location>
        <begin position="72"/>
        <end position="156"/>
    </location>
</feature>
<dbReference type="Gene3D" id="3.20.20.80">
    <property type="entry name" value="Glycosidases"/>
    <property type="match status" value="1"/>
</dbReference>
<gene>
    <name evidence="3" type="ORF">A4X13_0g6047</name>
</gene>
<dbReference type="Pfam" id="PF17786">
    <property type="entry name" value="Mannosidase_ig"/>
    <property type="match status" value="1"/>
</dbReference>
<dbReference type="PANTHER" id="PTHR43730">
    <property type="entry name" value="BETA-MANNOSIDASE"/>
    <property type="match status" value="1"/>
</dbReference>
<dbReference type="Gene3D" id="2.60.40.10">
    <property type="entry name" value="Immunoglobulins"/>
    <property type="match status" value="1"/>
</dbReference>
<sequence>MDVTNEMLFFRSRSGAEETNRGIMPWQMNDVWEGSTWSAIEFTGRWRPLQYAFSQCQDRLAAYPQWEPAKQTLSLFAISDLSTTLDGSATWTWYDFAGKPLSPTQNATFTIQPLNATVLYSATNVSNIFPAGVDPSTAWLKVNVKSADGGYSSEQVWTLPGTLSKAPLQDPGLSLMST</sequence>
<dbReference type="InterPro" id="IPR041447">
    <property type="entry name" value="Mannosidase_ig"/>
</dbReference>
<dbReference type="InterPro" id="IPR050887">
    <property type="entry name" value="Beta-mannosidase_GH2"/>
</dbReference>
<dbReference type="AlphaFoldDB" id="A0A8T8SPS0"/>
<reference evidence="3" key="2">
    <citation type="journal article" date="2019" name="IMA Fungus">
        <title>Genome sequencing and comparison of five Tilletia species to identify candidate genes for the detection of regulated species infecting wheat.</title>
        <authorList>
            <person name="Nguyen H.D.T."/>
            <person name="Sultana T."/>
            <person name="Kesanakurti P."/>
            <person name="Hambleton S."/>
        </authorList>
    </citation>
    <scope>NUCLEOTIDE SEQUENCE</scope>
    <source>
        <strain evidence="3">DAOMC 236416</strain>
    </source>
</reference>
<dbReference type="PANTHER" id="PTHR43730:SF5">
    <property type="entry name" value="BETA-MANNOSIDASE A"/>
    <property type="match status" value="1"/>
</dbReference>
<keyword evidence="1" id="KW-0326">Glycosidase</keyword>
<name>A0A8T8SPS0_9BASI</name>
<comment type="caution">
    <text evidence="3">The sequence shown here is derived from an EMBL/GenBank/DDBJ whole genome shotgun (WGS) entry which is preliminary data.</text>
</comment>
<dbReference type="GO" id="GO:0006516">
    <property type="term" value="P:glycoprotein catabolic process"/>
    <property type="evidence" value="ECO:0007669"/>
    <property type="project" value="TreeGrafter"/>
</dbReference>
<dbReference type="SUPFAM" id="SSF49303">
    <property type="entry name" value="beta-Galactosidase/glucuronidase domain"/>
    <property type="match status" value="1"/>
</dbReference>
<evidence type="ECO:0000313" key="4">
    <source>
        <dbReference type="Proteomes" id="UP000077521"/>
    </source>
</evidence>
<organism evidence="3 4">
    <name type="scientific">Tilletia indica</name>
    <dbReference type="NCBI Taxonomy" id="43049"/>
    <lineage>
        <taxon>Eukaryota</taxon>
        <taxon>Fungi</taxon>
        <taxon>Dikarya</taxon>
        <taxon>Basidiomycota</taxon>
        <taxon>Ustilaginomycotina</taxon>
        <taxon>Exobasidiomycetes</taxon>
        <taxon>Tilletiales</taxon>
        <taxon>Tilletiaceae</taxon>
        <taxon>Tilletia</taxon>
    </lineage>
</organism>
<evidence type="ECO:0000256" key="1">
    <source>
        <dbReference type="ARBA" id="ARBA00023295"/>
    </source>
</evidence>
<dbReference type="EMBL" id="LWDF02000530">
    <property type="protein sequence ID" value="KAE8245189.1"/>
    <property type="molecule type" value="Genomic_DNA"/>
</dbReference>